<dbReference type="HOGENOM" id="CLU_003818_2_0_1"/>
<dbReference type="Gene3D" id="1.50.10.10">
    <property type="match status" value="1"/>
</dbReference>
<feature type="active site" evidence="5">
    <location>
        <position position="474"/>
    </location>
</feature>
<evidence type="ECO:0000256" key="9">
    <source>
        <dbReference type="SAM" id="SignalP"/>
    </source>
</evidence>
<comment type="subcellular location">
    <subcellularLocation>
        <location evidence="1">Endoplasmic reticulum</location>
    </subcellularLocation>
</comment>
<dbReference type="OMA" id="CTPLTRD"/>
<dbReference type="InterPro" id="IPR012341">
    <property type="entry name" value="6hp_glycosidase-like_sf"/>
</dbReference>
<evidence type="ECO:0000313" key="11">
    <source>
        <dbReference type="Proteomes" id="UP000016931"/>
    </source>
</evidence>
<feature type="active site" description="Proton donor" evidence="5">
    <location>
        <position position="164"/>
    </location>
</feature>
<dbReference type="InterPro" id="IPR001382">
    <property type="entry name" value="Glyco_hydro_47"/>
</dbReference>
<dbReference type="GO" id="GO:0005509">
    <property type="term" value="F:calcium ion binding"/>
    <property type="evidence" value="ECO:0007669"/>
    <property type="project" value="InterPro"/>
</dbReference>
<comment type="similarity">
    <text evidence="2 7">Belongs to the glycosyl hydrolase 47 family.</text>
</comment>
<dbReference type="GeneID" id="27902049"/>
<feature type="region of interest" description="Disordered" evidence="8">
    <location>
        <begin position="1054"/>
        <end position="1082"/>
    </location>
</feature>
<feature type="active site" evidence="5">
    <location>
        <position position="342"/>
    </location>
</feature>
<keyword evidence="7" id="KW-0326">Glycosidase</keyword>
<evidence type="ECO:0000256" key="6">
    <source>
        <dbReference type="PIRSR" id="PIRSR601382-2"/>
    </source>
</evidence>
<evidence type="ECO:0000256" key="1">
    <source>
        <dbReference type="ARBA" id="ARBA00004240"/>
    </source>
</evidence>
<feature type="chain" id="PRO_5004032873" description="alpha-1,2-Mannosidase" evidence="9">
    <location>
        <begin position="38"/>
        <end position="1107"/>
    </location>
</feature>
<evidence type="ECO:0000256" key="8">
    <source>
        <dbReference type="SAM" id="MobiDB-lite"/>
    </source>
</evidence>
<dbReference type="Proteomes" id="UP000016931">
    <property type="component" value="Unassembled WGS sequence"/>
</dbReference>
<dbReference type="EC" id="3.2.1.-" evidence="7"/>
<reference evidence="10 11" key="1">
    <citation type="journal article" date="2012" name="PLoS Pathog.">
        <title>Diverse lifestyles and strategies of plant pathogenesis encoded in the genomes of eighteen Dothideomycetes fungi.</title>
        <authorList>
            <person name="Ohm R.A."/>
            <person name="Feau N."/>
            <person name="Henrissat B."/>
            <person name="Schoch C.L."/>
            <person name="Horwitz B.A."/>
            <person name="Barry K.W."/>
            <person name="Condon B.J."/>
            <person name="Copeland A.C."/>
            <person name="Dhillon B."/>
            <person name="Glaser F."/>
            <person name="Hesse C.N."/>
            <person name="Kosti I."/>
            <person name="LaButti K."/>
            <person name="Lindquist E.A."/>
            <person name="Lucas S."/>
            <person name="Salamov A.A."/>
            <person name="Bradshaw R.E."/>
            <person name="Ciuffetti L."/>
            <person name="Hamelin R.C."/>
            <person name="Kema G.H.J."/>
            <person name="Lawrence C."/>
            <person name="Scott J.A."/>
            <person name="Spatafora J.W."/>
            <person name="Turgeon B.G."/>
            <person name="de Wit P.J.G.M."/>
            <person name="Zhong S."/>
            <person name="Goodwin S.B."/>
            <person name="Grigoriev I.V."/>
        </authorList>
    </citation>
    <scope>NUCLEOTIDE SEQUENCE [LARGE SCALE GENOMIC DNA]</scope>
    <source>
        <strain evidence="10 11">SO2202</strain>
    </source>
</reference>
<keyword evidence="11" id="KW-1185">Reference proteome</keyword>
<evidence type="ECO:0000256" key="7">
    <source>
        <dbReference type="RuleBase" id="RU361193"/>
    </source>
</evidence>
<keyword evidence="6" id="KW-0479">Metal-binding</keyword>
<dbReference type="Pfam" id="PF01532">
    <property type="entry name" value="Glyco_hydro_47"/>
    <property type="match status" value="1"/>
</dbReference>
<dbReference type="InterPro" id="IPR044674">
    <property type="entry name" value="EDEM1/2/3"/>
</dbReference>
<organism evidence="10 11">
    <name type="scientific">Sphaerulina musiva (strain SO2202)</name>
    <name type="common">Poplar stem canker fungus</name>
    <name type="synonym">Septoria musiva</name>
    <dbReference type="NCBI Taxonomy" id="692275"/>
    <lineage>
        <taxon>Eukaryota</taxon>
        <taxon>Fungi</taxon>
        <taxon>Dikarya</taxon>
        <taxon>Ascomycota</taxon>
        <taxon>Pezizomycotina</taxon>
        <taxon>Dothideomycetes</taxon>
        <taxon>Dothideomycetidae</taxon>
        <taxon>Mycosphaerellales</taxon>
        <taxon>Mycosphaerellaceae</taxon>
        <taxon>Sphaerulina</taxon>
    </lineage>
</organism>
<evidence type="ECO:0000313" key="10">
    <source>
        <dbReference type="EMBL" id="EMF14829.1"/>
    </source>
</evidence>
<dbReference type="GO" id="GO:0036503">
    <property type="term" value="P:ERAD pathway"/>
    <property type="evidence" value="ECO:0007669"/>
    <property type="project" value="UniProtKB-ARBA"/>
</dbReference>
<feature type="signal peptide" evidence="9">
    <location>
        <begin position="1"/>
        <end position="37"/>
    </location>
</feature>
<dbReference type="PRINTS" id="PR00747">
    <property type="entry name" value="GLYHDRLASE47"/>
</dbReference>
<accession>M3DAD4</accession>
<evidence type="ECO:0000256" key="4">
    <source>
        <dbReference type="ARBA" id="ARBA00023180"/>
    </source>
</evidence>
<keyword evidence="7 10" id="KW-0378">Hydrolase</keyword>
<proteinExistence type="inferred from homology"/>
<dbReference type="RefSeq" id="XP_016762950.1">
    <property type="nucleotide sequence ID" value="XM_016904912.1"/>
</dbReference>
<dbReference type="STRING" id="692275.M3DAD4"/>
<gene>
    <name evidence="10" type="ORF">SEPMUDRAFT_148414</name>
</gene>
<evidence type="ECO:0000256" key="5">
    <source>
        <dbReference type="PIRSR" id="PIRSR601382-1"/>
    </source>
</evidence>
<dbReference type="PANTHER" id="PTHR45679:SF5">
    <property type="entry name" value="ER DEGRADATION-ENHANCING ALPHA-MANNOSIDASE-LIKE PROTEIN 1"/>
    <property type="match status" value="1"/>
</dbReference>
<dbReference type="AlphaFoldDB" id="M3DAD4"/>
<feature type="compositionally biased region" description="Low complexity" evidence="8">
    <location>
        <begin position="1060"/>
        <end position="1073"/>
    </location>
</feature>
<feature type="binding site" evidence="6">
    <location>
        <position position="560"/>
    </location>
    <ligand>
        <name>Ca(2+)</name>
        <dbReference type="ChEBI" id="CHEBI:29108"/>
    </ligand>
</feature>
<dbReference type="PANTHER" id="PTHR45679">
    <property type="entry name" value="ER DEGRADATION-ENHANCING ALPHA-MANNOSIDASE-LIKE PROTEIN 2"/>
    <property type="match status" value="1"/>
</dbReference>
<feature type="active site" description="Proton donor" evidence="5">
    <location>
        <position position="454"/>
    </location>
</feature>
<dbReference type="GO" id="GO:1904380">
    <property type="term" value="P:endoplasmic reticulum mannose trimming"/>
    <property type="evidence" value="ECO:0007669"/>
    <property type="project" value="InterPro"/>
</dbReference>
<name>M3DAD4_SPHMS</name>
<evidence type="ECO:0000256" key="2">
    <source>
        <dbReference type="ARBA" id="ARBA00007658"/>
    </source>
</evidence>
<evidence type="ECO:0000256" key="3">
    <source>
        <dbReference type="ARBA" id="ARBA00022824"/>
    </source>
</evidence>
<dbReference type="GO" id="GO:0005975">
    <property type="term" value="P:carbohydrate metabolic process"/>
    <property type="evidence" value="ECO:0007669"/>
    <property type="project" value="InterPro"/>
</dbReference>
<dbReference type="InterPro" id="IPR036026">
    <property type="entry name" value="Seven-hairpin_glycosidases"/>
</dbReference>
<dbReference type="GO" id="GO:0044322">
    <property type="term" value="C:endoplasmic reticulum quality control compartment"/>
    <property type="evidence" value="ECO:0007669"/>
    <property type="project" value="GOC"/>
</dbReference>
<comment type="cofactor">
    <cofactor evidence="6">
        <name>Ca(2+)</name>
        <dbReference type="ChEBI" id="CHEBI:29108"/>
    </cofactor>
</comment>
<dbReference type="EMBL" id="KB456262">
    <property type="protein sequence ID" value="EMF14829.1"/>
    <property type="molecule type" value="Genomic_DNA"/>
</dbReference>
<dbReference type="OrthoDB" id="8118055at2759"/>
<keyword evidence="4" id="KW-0325">Glycoprotein</keyword>
<keyword evidence="6" id="KW-0106">Calcium</keyword>
<dbReference type="eggNOG" id="KOG2429">
    <property type="taxonomic scope" value="Eukaryota"/>
</dbReference>
<dbReference type="SUPFAM" id="SSF48225">
    <property type="entry name" value="Seven-hairpin glycosidases"/>
    <property type="match status" value="1"/>
</dbReference>
<dbReference type="UniPathway" id="UPA00378"/>
<keyword evidence="9" id="KW-0732">Signal</keyword>
<keyword evidence="3" id="KW-0256">Endoplasmic reticulum</keyword>
<dbReference type="GO" id="GO:0004571">
    <property type="term" value="F:mannosyl-oligosaccharide 1,2-alpha-mannosidase activity"/>
    <property type="evidence" value="ECO:0007669"/>
    <property type="project" value="InterPro"/>
</dbReference>
<sequence>MQLKASPRLPRSASTSRIWPMFVAVALSAWCVSLAHGMTDDHVAHLRRSTEHLFYHGFDNYMHVAFPEDELKPISCQPLTRRRGRGADQGENDVLGNYSLTLIDSLSTLAILASGPQDDTADRRNPLRDFQDGVESVVDLYGDGTGCGTRACGFDLDSKVQVFETNIRGVGGLLSAHLFALGDLPITGYNPIWEEGRKPGIKWKNGFRYNGQLLRLAKDLAERLLPAFSTPTDIPYPRVNLRHGIPFYRDADKGFCRADGTSTAPREITETCTAGAGSLVLEFTALSRMTGDIRFEQVAKKAFWAIWNQRSPIDLLGHGIDAETGHWLPHGPVLSGIGAGIDSFFEYSLKSHILLSNLPYNPNNYSTESPDSFLRVWEQAHAAVKRHVYRGPTSVKHPFHAQVDYLSGADRAPWIDNLSAYWPGLLVLAGELDEAIESHLLWSALWTRFGALPERWNVGSTHLETMKHWAGRPEFIESTFYLFQATKDPYYLHVGEMTLRDIRKSCWTECGWASLEDVTTGRQRDRMESFFLGETAKYLYLLFAPDHPLNKLDRPIVFTTEGHPLVIPESVRHDQAFGPLNKRDERLYAPATAAKCPAPPSALPLTVSNIANRADLFHAAALAQLHLVPVQPHRSSPLEESSNYGPGISFADVHSPTNYTFYPWTLPQSLVPAKGLSSPIVVPVTTTLTFPAIIPDADRGSFAHSVPDGILLLSLSNLRLGMIQEPRKLLLPDRQEVIIAGEEYRINTIANWNLGKDQRVLLAGSALKDLNANDPHFTRHKDLEMIDLVLDLPPLDESTDDDDGDGAAPVAELDLLENGTFDAMWDEIDNMVNKIFPGTDKFSEKLRSNIGAAPSAASSPRRAQTIPGPITRQLIPAILPTGIGSHPPGGSGMDIDVLAIPAGQLPLKNIYYLDDTLCQHRLPAHITRRYQILVVLRGGCSFGEKLEHIPAFVSGKDSLQLVVVVSNFSKDSGDGSHRNEEGLVRPLLDHVQKTPNGLVRPHSIAMCMVDGSHIPTVRYGVNVAAEGSREFPQEDAASLLKRVASVTGRFDASGKIQEVSRSSSSSSSSRKSGGVAGAGADMGQGMGVKRRYWFESMGVPIGNLLMA</sequence>
<protein>
    <recommendedName>
        <fullName evidence="7">alpha-1,2-Mannosidase</fullName>
        <ecNumber evidence="7">3.2.1.-</ecNumber>
    </recommendedName>
</protein>
<dbReference type="GO" id="GO:0016020">
    <property type="term" value="C:membrane"/>
    <property type="evidence" value="ECO:0007669"/>
    <property type="project" value="InterPro"/>
</dbReference>